<sequence>MDLYRLLALSENVQACEGRQRPHIKELLNCVYPTIDFSQLSFDKYARRDPKMFFSRTRLNNYFGRFVNDLLKCNCQECRIAKEVDMDIMGISGMKTLLQGHPWILGFMIYLGKLHFIYYWIKWGFFDSRGVLKNAILDDALVKKDLIQTEPDRLIFQKAYNHAISMFFPMSFQIENNEACPYRYLPESRRFPYSREEPISTKGFYGVMTKVEIVPEYLDRRIVDLVVERYPTSGTDAGSDRKLLFALKSVRIQDSESPLKSMERNVLDMVSRIERPASENMITLLFAYKWKDQIHFLFPFIEMNLDDVLRQRKCPRNCSSKLGPDEQLPNHWLWSEMKGVCYALSVFHKMIKSPFDNNKGIVIGLHFDLKPANILVTMDGKLKITDFGQSIIQILGKEENMTVPHNPGDSRYAAPESRPTLDYDKDDPKDIEVLLNYDVWSMGCIMVEVLIHMLHLQTLETFDQKLAEEQHIGFFTGSDLKQCVDSFLKDLQEMFRNTHQGHYMVTLSELIRRMLSHDIKKRPFCWEVFDELGRAEKELMDPSTLRDRITPAVKAHNLSDGAGFKELGWDNGQSIVSFADKAGITVELVYQHDGHREEQPRPCRIRLFRGTPRQKQGPLEIALVWGLDQGGKVDVQEKRVELSRWCFSPTYLFRDETNGNGRFECRLLPIMGLPGQRQSFDQVFIFQFESLEVNDGHKVFKNGENFPGKHCVNIVNNDATRHESYLVWQLPPQPAWQSQSLSETPHASSSILLGADYQKTPGVENKDSFKVEGMTILLETDDDLNRLRRGTSSEWEED</sequence>
<dbReference type="InterPro" id="IPR000719">
    <property type="entry name" value="Prot_kinase_dom"/>
</dbReference>
<dbReference type="InParanoid" id="A0A1C3YL97"/>
<reference evidence="3" key="2">
    <citation type="journal article" date="2010" name="Nature">
        <title>Comparative genomics reveals mobile pathogenicity chromosomes in Fusarium.</title>
        <authorList>
            <person name="Ma L.J."/>
            <person name="van der Does H.C."/>
            <person name="Borkovich K.A."/>
            <person name="Coleman J.J."/>
            <person name="Daboussi M.J."/>
            <person name="Di Pietro A."/>
            <person name="Dufresne M."/>
            <person name="Freitag M."/>
            <person name="Grabherr M."/>
            <person name="Henrissat B."/>
            <person name="Houterman P.M."/>
            <person name="Kang S."/>
            <person name="Shim W.B."/>
            <person name="Woloshuk C."/>
            <person name="Xie X."/>
            <person name="Xu J.R."/>
            <person name="Antoniw J."/>
            <person name="Baker S.E."/>
            <person name="Bluhm B.H."/>
            <person name="Breakspear A."/>
            <person name="Brown D.W."/>
            <person name="Butchko R.A."/>
            <person name="Chapman S."/>
            <person name="Coulson R."/>
            <person name="Coutinho P.M."/>
            <person name="Danchin E.G."/>
            <person name="Diener A."/>
            <person name="Gale L.R."/>
            <person name="Gardiner D.M."/>
            <person name="Goff S."/>
            <person name="Hammond-Kosack K.E."/>
            <person name="Hilburn K."/>
            <person name="Hua-Van A."/>
            <person name="Jonkers W."/>
            <person name="Kazan K."/>
            <person name="Kodira C.D."/>
            <person name="Koehrsen M."/>
            <person name="Kumar L."/>
            <person name="Lee Y.H."/>
            <person name="Li L."/>
            <person name="Manners J.M."/>
            <person name="Miranda-Saavedra D."/>
            <person name="Mukherjee M."/>
            <person name="Park G."/>
            <person name="Park J."/>
            <person name="Park S.Y."/>
            <person name="Proctor R.H."/>
            <person name="Regev A."/>
            <person name="Ruiz-Roldan M.C."/>
            <person name="Sain D."/>
            <person name="Sakthikumar S."/>
            <person name="Sykes S."/>
            <person name="Schwartz D.C."/>
            <person name="Turgeon B.G."/>
            <person name="Wapinski I."/>
            <person name="Yoder O."/>
            <person name="Young S."/>
            <person name="Zeng Q."/>
            <person name="Zhou S."/>
            <person name="Galagan J."/>
            <person name="Cuomo C.A."/>
            <person name="Kistler H.C."/>
            <person name="Rep M."/>
        </authorList>
    </citation>
    <scope>GENOME REANNOTATION</scope>
    <source>
        <strain evidence="3">ATCC MYA-4620 / CBS 123657 / FGSC 9075 / NRRL 31084 / PH-1</strain>
    </source>
</reference>
<proteinExistence type="predicted"/>
<dbReference type="Pfam" id="PF00069">
    <property type="entry name" value="Pkinase"/>
    <property type="match status" value="1"/>
</dbReference>
<dbReference type="InterPro" id="IPR053083">
    <property type="entry name" value="TF_kinase-domain_protein"/>
</dbReference>
<protein>
    <submittedName>
        <fullName evidence="2">Chromosome 4, complete genome</fullName>
    </submittedName>
</protein>
<reference evidence="2 3" key="3">
    <citation type="journal article" date="2015" name="BMC Genomics">
        <title>The completed genome sequence of the pathogenic ascomycete fungus Fusarium graminearum.</title>
        <authorList>
            <person name="King R."/>
            <person name="Urban M."/>
            <person name="Hammond-Kosack M.C."/>
            <person name="Hassani-Pak K."/>
            <person name="Hammond-Kosack K.E."/>
        </authorList>
    </citation>
    <scope>NUCLEOTIDE SEQUENCE [LARGE SCALE GENOMIC DNA]</scope>
    <source>
        <strain evidence="3">ATCC MYA-4620 / CBS 123657 / FGSC 9075 / NRRL 31084 / PH-1</strain>
    </source>
</reference>
<evidence type="ECO:0000259" key="1">
    <source>
        <dbReference type="PROSITE" id="PS50011"/>
    </source>
</evidence>
<dbReference type="InterPro" id="IPR011009">
    <property type="entry name" value="Kinase-like_dom_sf"/>
</dbReference>
<evidence type="ECO:0000313" key="2">
    <source>
        <dbReference type="EMBL" id="SCB65316.1"/>
    </source>
</evidence>
<dbReference type="STRING" id="229533.A0A1C3YL97"/>
<dbReference type="SUPFAM" id="SSF56112">
    <property type="entry name" value="Protein kinase-like (PK-like)"/>
    <property type="match status" value="1"/>
</dbReference>
<feature type="domain" description="Protein kinase" evidence="1">
    <location>
        <begin position="193"/>
        <end position="540"/>
    </location>
</feature>
<dbReference type="PROSITE" id="PS50011">
    <property type="entry name" value="PROTEIN_KINASE_DOM"/>
    <property type="match status" value="1"/>
</dbReference>
<dbReference type="AlphaFoldDB" id="A0A1C3YL97"/>
<organism evidence="2 3">
    <name type="scientific">Gibberella zeae (strain ATCC MYA-4620 / CBS 123657 / FGSC 9075 / NRRL 31084 / PH-1)</name>
    <name type="common">Wheat head blight fungus</name>
    <name type="synonym">Fusarium graminearum</name>
    <dbReference type="NCBI Taxonomy" id="229533"/>
    <lineage>
        <taxon>Eukaryota</taxon>
        <taxon>Fungi</taxon>
        <taxon>Dikarya</taxon>
        <taxon>Ascomycota</taxon>
        <taxon>Pezizomycotina</taxon>
        <taxon>Sordariomycetes</taxon>
        <taxon>Hypocreomycetidae</taxon>
        <taxon>Hypocreales</taxon>
        <taxon>Nectriaceae</taxon>
        <taxon>Fusarium</taxon>
    </lineage>
</organism>
<dbReference type="PANTHER" id="PTHR44305">
    <property type="entry name" value="SI:DKEY-192D15.2-RELATED"/>
    <property type="match status" value="1"/>
</dbReference>
<accession>A0A1C3YL97</accession>
<dbReference type="PANTHER" id="PTHR44305:SF24">
    <property type="entry name" value="TYROSINE-PROTEIN KINASE C03B1.5-RELATED"/>
    <property type="match status" value="1"/>
</dbReference>
<dbReference type="Gene3D" id="1.10.510.10">
    <property type="entry name" value="Transferase(Phosphotransferase) domain 1"/>
    <property type="match status" value="1"/>
</dbReference>
<dbReference type="VEuPathDB" id="FungiDB:FGRAMPH1_01G25731"/>
<dbReference type="eggNOG" id="KOG0659">
    <property type="taxonomic scope" value="Eukaryota"/>
</dbReference>
<dbReference type="EMBL" id="HG970335">
    <property type="protein sequence ID" value="SCB65316.1"/>
    <property type="molecule type" value="Genomic_DNA"/>
</dbReference>
<reference evidence="3" key="1">
    <citation type="journal article" date="2007" name="Science">
        <title>The Fusarium graminearum genome reveals a link between localized polymorphism and pathogen specialization.</title>
        <authorList>
            <person name="Cuomo C.A."/>
            <person name="Gueldener U."/>
            <person name="Xu J.-R."/>
            <person name="Trail F."/>
            <person name="Turgeon B.G."/>
            <person name="Di Pietro A."/>
            <person name="Walton J.D."/>
            <person name="Ma L.-J."/>
            <person name="Baker S.E."/>
            <person name="Rep M."/>
            <person name="Adam G."/>
            <person name="Antoniw J."/>
            <person name="Baldwin T."/>
            <person name="Calvo S.E."/>
            <person name="Chang Y.-L."/>
            <person name="DeCaprio D."/>
            <person name="Gale L.R."/>
            <person name="Gnerre S."/>
            <person name="Goswami R.S."/>
            <person name="Hammond-Kosack K."/>
            <person name="Harris L.J."/>
            <person name="Hilburn K."/>
            <person name="Kennell J.C."/>
            <person name="Kroken S."/>
            <person name="Magnuson J.K."/>
            <person name="Mannhaupt G."/>
            <person name="Mauceli E.W."/>
            <person name="Mewes H.-W."/>
            <person name="Mitterbauer R."/>
            <person name="Muehlbauer G."/>
            <person name="Muensterkoetter M."/>
            <person name="Nelson D."/>
            <person name="O'Donnell K."/>
            <person name="Ouellet T."/>
            <person name="Qi W."/>
            <person name="Quesneville H."/>
            <person name="Roncero M.I.G."/>
            <person name="Seong K.-Y."/>
            <person name="Tetko I.V."/>
            <person name="Urban M."/>
            <person name="Waalwijk C."/>
            <person name="Ward T.J."/>
            <person name="Yao J."/>
            <person name="Birren B.W."/>
            <person name="Kistler H.C."/>
        </authorList>
    </citation>
    <scope>NUCLEOTIDE SEQUENCE [LARGE SCALE GENOMIC DNA]</scope>
    <source>
        <strain evidence="3">ATCC MYA-4620 / CBS 123657 / FGSC 9075 / NRRL 31084 / PH-1</strain>
    </source>
</reference>
<keyword evidence="3" id="KW-1185">Reference proteome</keyword>
<dbReference type="GO" id="GO:0004672">
    <property type="term" value="F:protein kinase activity"/>
    <property type="evidence" value="ECO:0007669"/>
    <property type="project" value="InterPro"/>
</dbReference>
<evidence type="ECO:0000313" key="3">
    <source>
        <dbReference type="Proteomes" id="UP000070720"/>
    </source>
</evidence>
<gene>
    <name evidence="2" type="ORF">FGRAMPH1_01T25731</name>
</gene>
<name>A0A1C3YL97_GIBZE</name>
<dbReference type="SMART" id="SM00220">
    <property type="entry name" value="S_TKc"/>
    <property type="match status" value="1"/>
</dbReference>
<dbReference type="Proteomes" id="UP000070720">
    <property type="component" value="Chromosome 4"/>
</dbReference>
<dbReference type="GO" id="GO:0005524">
    <property type="term" value="F:ATP binding"/>
    <property type="evidence" value="ECO:0007669"/>
    <property type="project" value="InterPro"/>
</dbReference>